<evidence type="ECO:0000313" key="5">
    <source>
        <dbReference type="Proteomes" id="UP000659654"/>
    </source>
</evidence>
<dbReference type="WBParaSite" id="BXY_0679700.1">
    <property type="protein sequence ID" value="BXY_0679700.1"/>
    <property type="gene ID" value="BXY_0679700"/>
</dbReference>
<dbReference type="EMBL" id="CAJFDI010000001">
    <property type="protein sequence ID" value="CAD5208111.1"/>
    <property type="molecule type" value="Genomic_DNA"/>
</dbReference>
<sequence length="327" mass="37039">MTTTTDEKVAEETYKKLCDEFPDCPGLYSARLQMLFMKPERNVLEIRKAAMRMLKIVDVDEVFKFLGNGSQHDMNKVKNEEKMKEKVALLSTTYGILVETLMDDYLSKSSKTSPAEFKNNFQFEPDLGFNEAPVQNEGIWGQKDGQLEHSKSSTNQIENGAKSASERRKGNFPNFGTIANVIVKLEEAKRRAKIFDGKAEGTPAKKSPATEMQEKSITLPAEDFTVLPAPPKQNVDEDLAEIDRLMVEYSKFPPNPQDLGILSIKQSVCHENYGLALDDLTGILRKQKCQRAFKAAIQIADILGWTHLADQWRDSYIARYCIPKRNF</sequence>
<dbReference type="InterPro" id="IPR046939">
    <property type="entry name" value="TPPII_C_sf"/>
</dbReference>
<dbReference type="Proteomes" id="UP000095284">
    <property type="component" value="Unplaced"/>
</dbReference>
<gene>
    <name evidence="2" type="ORF">BXYJ_LOCUS347</name>
</gene>
<organism evidence="4 6">
    <name type="scientific">Bursaphelenchus xylophilus</name>
    <name type="common">Pinewood nematode worm</name>
    <name type="synonym">Aphelenchoides xylophilus</name>
    <dbReference type="NCBI Taxonomy" id="6326"/>
    <lineage>
        <taxon>Eukaryota</taxon>
        <taxon>Metazoa</taxon>
        <taxon>Ecdysozoa</taxon>
        <taxon>Nematoda</taxon>
        <taxon>Chromadorea</taxon>
        <taxon>Rhabditida</taxon>
        <taxon>Tylenchina</taxon>
        <taxon>Tylenchomorpha</taxon>
        <taxon>Aphelenchoidea</taxon>
        <taxon>Aphelenchoididae</taxon>
        <taxon>Bursaphelenchus</taxon>
    </lineage>
</organism>
<dbReference type="AlphaFoldDB" id="A0A1I7S1C2"/>
<evidence type="ECO:0000313" key="3">
    <source>
        <dbReference type="EMBL" id="CAG9080262.1"/>
    </source>
</evidence>
<dbReference type="Proteomes" id="UP000582659">
    <property type="component" value="Unassembled WGS sequence"/>
</dbReference>
<protein>
    <submittedName>
        <fullName evidence="2">(pine wood nematode) hypothetical protein</fullName>
    </submittedName>
</protein>
<accession>A0A1I7S1C2</accession>
<evidence type="ECO:0000313" key="6">
    <source>
        <dbReference type="WBParaSite" id="BXY_0679700.1"/>
    </source>
</evidence>
<dbReference type="Proteomes" id="UP000659654">
    <property type="component" value="Unassembled WGS sequence"/>
</dbReference>
<proteinExistence type="predicted"/>
<dbReference type="EMBL" id="CAJFCV020000001">
    <property type="protein sequence ID" value="CAG9080262.1"/>
    <property type="molecule type" value="Genomic_DNA"/>
</dbReference>
<feature type="region of interest" description="Disordered" evidence="1">
    <location>
        <begin position="147"/>
        <end position="170"/>
    </location>
</feature>
<reference evidence="3" key="2">
    <citation type="submission" date="2020-08" db="EMBL/GenBank/DDBJ databases">
        <authorList>
            <person name="Kikuchi T."/>
        </authorList>
    </citation>
    <scope>NUCLEOTIDE SEQUENCE</scope>
    <source>
        <strain evidence="2">Ka4C1</strain>
    </source>
</reference>
<evidence type="ECO:0000313" key="2">
    <source>
        <dbReference type="EMBL" id="CAD5208111.1"/>
    </source>
</evidence>
<evidence type="ECO:0000313" key="4">
    <source>
        <dbReference type="Proteomes" id="UP000095284"/>
    </source>
</evidence>
<evidence type="ECO:0000256" key="1">
    <source>
        <dbReference type="SAM" id="MobiDB-lite"/>
    </source>
</evidence>
<name>A0A1I7S1C2_BURXY</name>
<reference evidence="6" key="1">
    <citation type="submission" date="2016-11" db="UniProtKB">
        <authorList>
            <consortium name="WormBaseParasite"/>
        </authorList>
    </citation>
    <scope>IDENTIFICATION</scope>
</reference>
<keyword evidence="5" id="KW-1185">Reference proteome</keyword>
<dbReference type="Gene3D" id="1.25.40.710">
    <property type="match status" value="1"/>
</dbReference>